<dbReference type="Pfam" id="PF00096">
    <property type="entry name" value="zf-C2H2"/>
    <property type="match status" value="4"/>
</dbReference>
<feature type="binding site" evidence="9">
    <location>
        <position position="70"/>
    </location>
    <ligand>
        <name>Zn(2+)</name>
        <dbReference type="ChEBI" id="CHEBI:29105"/>
    </ligand>
</feature>
<evidence type="ECO:0000256" key="4">
    <source>
        <dbReference type="ARBA" id="ARBA00022771"/>
    </source>
</evidence>
<dbReference type="FunFam" id="3.40.1800.20:FF:000002">
    <property type="entry name" value="Weckle, isoform B"/>
    <property type="match status" value="1"/>
</dbReference>
<dbReference type="PANTHER" id="PTHR24404:SF114">
    <property type="entry name" value="KLUMPFUSS, ISOFORM B-RELATED"/>
    <property type="match status" value="1"/>
</dbReference>
<keyword evidence="5 9" id="KW-0862">Zinc</keyword>
<keyword evidence="3" id="KW-0677">Repeat</keyword>
<feature type="domain" description="C2H2-type" evidence="11">
    <location>
        <begin position="268"/>
        <end position="291"/>
    </location>
</feature>
<feature type="domain" description="C2H2-type" evidence="11">
    <location>
        <begin position="389"/>
        <end position="416"/>
    </location>
</feature>
<dbReference type="GO" id="GO:0006357">
    <property type="term" value="P:regulation of transcription by RNA polymerase II"/>
    <property type="evidence" value="ECO:0007669"/>
    <property type="project" value="TreeGrafter"/>
</dbReference>
<dbReference type="OrthoDB" id="6077919at2759"/>
<evidence type="ECO:0000313" key="13">
    <source>
        <dbReference type="Proteomes" id="UP000504634"/>
    </source>
</evidence>
<feature type="domain" description="C2H2-type" evidence="11">
    <location>
        <begin position="416"/>
        <end position="443"/>
    </location>
</feature>
<dbReference type="FunFam" id="3.30.160.60:FF:002290">
    <property type="entry name" value="Weckle, isoform B"/>
    <property type="match status" value="1"/>
</dbReference>
<evidence type="ECO:0000256" key="2">
    <source>
        <dbReference type="ARBA" id="ARBA00022723"/>
    </source>
</evidence>
<evidence type="ECO:0000256" key="10">
    <source>
        <dbReference type="SAM" id="MobiDB-lite"/>
    </source>
</evidence>
<dbReference type="InterPro" id="IPR036236">
    <property type="entry name" value="Znf_C2H2_sf"/>
</dbReference>
<keyword evidence="2 9" id="KW-0479">Metal-binding</keyword>
<dbReference type="SUPFAM" id="SSF57716">
    <property type="entry name" value="Glucocorticoid receptor-like (DNA-binding domain)"/>
    <property type="match status" value="1"/>
</dbReference>
<evidence type="ECO:0000256" key="3">
    <source>
        <dbReference type="ARBA" id="ARBA00022737"/>
    </source>
</evidence>
<dbReference type="AlphaFoldDB" id="A0A6J2T4Y0"/>
<dbReference type="Gene3D" id="3.40.1800.20">
    <property type="match status" value="1"/>
</dbReference>
<keyword evidence="4 8" id="KW-0863">Zinc-finger</keyword>
<accession>A0A6J2T4Y0</accession>
<evidence type="ECO:0000259" key="12">
    <source>
        <dbReference type="PROSITE" id="PS51915"/>
    </source>
</evidence>
<dbReference type="PROSITE" id="PS00028">
    <property type="entry name" value="ZINC_FINGER_C2H2_1"/>
    <property type="match status" value="8"/>
</dbReference>
<evidence type="ECO:0000256" key="1">
    <source>
        <dbReference type="ARBA" id="ARBA00004123"/>
    </source>
</evidence>
<feature type="domain" description="C2H2-type" evidence="11">
    <location>
        <begin position="332"/>
        <end position="360"/>
    </location>
</feature>
<feature type="binding site" evidence="9">
    <location>
        <position position="18"/>
    </location>
    <ligand>
        <name>Zn(2+)</name>
        <dbReference type="ChEBI" id="CHEBI:29105"/>
    </ligand>
</feature>
<feature type="domain" description="C2H2-type" evidence="11">
    <location>
        <begin position="444"/>
        <end position="471"/>
    </location>
</feature>
<keyword evidence="6" id="KW-0238">DNA-binding</keyword>
<dbReference type="PROSITE" id="PS50157">
    <property type="entry name" value="ZINC_FINGER_C2H2_2"/>
    <property type="match status" value="8"/>
</dbReference>
<feature type="domain" description="ZAD" evidence="12">
    <location>
        <begin position="16"/>
        <end position="94"/>
    </location>
</feature>
<evidence type="ECO:0000256" key="7">
    <source>
        <dbReference type="ARBA" id="ARBA00023242"/>
    </source>
</evidence>
<dbReference type="RefSeq" id="XP_030369967.1">
    <property type="nucleotide sequence ID" value="XM_030514107.1"/>
</dbReference>
<dbReference type="Proteomes" id="UP000504634">
    <property type="component" value="Unplaced"/>
</dbReference>
<comment type="subcellular location">
    <subcellularLocation>
        <location evidence="1">Nucleus</location>
    </subcellularLocation>
</comment>
<feature type="compositionally biased region" description="Polar residues" evidence="10">
    <location>
        <begin position="540"/>
        <end position="554"/>
    </location>
</feature>
<protein>
    <submittedName>
        <fullName evidence="14">Zinc finger protein weckle</fullName>
    </submittedName>
</protein>
<keyword evidence="13" id="KW-1185">Reference proteome</keyword>
<feature type="binding site" evidence="9">
    <location>
        <position position="67"/>
    </location>
    <ligand>
        <name>Zn(2+)</name>
        <dbReference type="ChEBI" id="CHEBI:29105"/>
    </ligand>
</feature>
<organism evidence="13 14">
    <name type="scientific">Drosophila lebanonensis</name>
    <name type="common">Fruit fly</name>
    <name type="synonym">Scaptodrosophila lebanonensis</name>
    <dbReference type="NCBI Taxonomy" id="7225"/>
    <lineage>
        <taxon>Eukaryota</taxon>
        <taxon>Metazoa</taxon>
        <taxon>Ecdysozoa</taxon>
        <taxon>Arthropoda</taxon>
        <taxon>Hexapoda</taxon>
        <taxon>Insecta</taxon>
        <taxon>Pterygota</taxon>
        <taxon>Neoptera</taxon>
        <taxon>Endopterygota</taxon>
        <taxon>Diptera</taxon>
        <taxon>Brachycera</taxon>
        <taxon>Muscomorpha</taxon>
        <taxon>Ephydroidea</taxon>
        <taxon>Drosophilidae</taxon>
        <taxon>Scaptodrosophila</taxon>
    </lineage>
</organism>
<evidence type="ECO:0000256" key="9">
    <source>
        <dbReference type="PROSITE-ProRule" id="PRU01263"/>
    </source>
</evidence>
<evidence type="ECO:0000256" key="5">
    <source>
        <dbReference type="ARBA" id="ARBA00022833"/>
    </source>
</evidence>
<dbReference type="PANTHER" id="PTHR24404">
    <property type="entry name" value="ZINC FINGER PROTEIN"/>
    <property type="match status" value="1"/>
</dbReference>
<dbReference type="PROSITE" id="PS51915">
    <property type="entry name" value="ZAD"/>
    <property type="match status" value="1"/>
</dbReference>
<feature type="region of interest" description="Disordered" evidence="10">
    <location>
        <begin position="533"/>
        <end position="583"/>
    </location>
</feature>
<dbReference type="GO" id="GO:0000978">
    <property type="term" value="F:RNA polymerase II cis-regulatory region sequence-specific DNA binding"/>
    <property type="evidence" value="ECO:0007669"/>
    <property type="project" value="TreeGrafter"/>
</dbReference>
<dbReference type="InterPro" id="IPR013087">
    <property type="entry name" value="Znf_C2H2_type"/>
</dbReference>
<feature type="domain" description="C2H2-type" evidence="11">
    <location>
        <begin position="472"/>
        <end position="500"/>
    </location>
</feature>
<evidence type="ECO:0000256" key="6">
    <source>
        <dbReference type="ARBA" id="ARBA00023125"/>
    </source>
</evidence>
<sequence>MEECAASGPEASNWRLWCRLCAKDHPENTNVYFKDGENTWTSVLALAIGKYFWVNIKMEDELSNVLCQECYSLVESLIAFSERVNRVQELYSRLRRATAENSNPNCEALRMEYGLQTDEYRWKHILSRPAKEVDDMGADTEMGRVGVKYDEDAEILTEIEEEEFVHEEDDGSAFEALSAQGEEQEHQVIADDTVLVLEGEAPASELDAELSSELHEKEHTIEVENDNEIIYEDVTETIEETEPEAEHGLVETENIGFEEDNDGTAIKYSCAICGKGYKKPMSYKRHMDEAHNMVPGDLPDLSCKRCHRSFPTESQLTAHYRTHLRPQEKSDLLCNYCSKTFTTHAALKRHIAGQHDNLKPYICDCCGKALKTMSALTEHKLVHTDNCPFECVVCHRRFKNKARLKAHADIHTNNNYECDICGMKLNTRRTFNMHKLVHSDEKQYKCDVCGAAFKRGKTLKAHLILHTGIRPYKCNFCGKDFSNGSNCRMHKRKTHPKELAEEESSGVVRATYLPMINELSEASKRLKAPRKIGFPKKNKALTNRNGTGVNTESESQAELDNQEEFVHVEESSSQFTDTDGDGGSVLYELVEEMEVT</sequence>
<feature type="binding site" evidence="9">
    <location>
        <position position="21"/>
    </location>
    <ligand>
        <name>Zn(2+)</name>
        <dbReference type="ChEBI" id="CHEBI:29105"/>
    </ligand>
</feature>
<evidence type="ECO:0000259" key="11">
    <source>
        <dbReference type="PROSITE" id="PS50157"/>
    </source>
</evidence>
<dbReference type="SMART" id="SM00868">
    <property type="entry name" value="zf-AD"/>
    <property type="match status" value="2"/>
</dbReference>
<dbReference type="Pfam" id="PF13912">
    <property type="entry name" value="zf-C2H2_6"/>
    <property type="match status" value="2"/>
</dbReference>
<dbReference type="GeneID" id="115620727"/>
<dbReference type="GO" id="GO:0005634">
    <property type="term" value="C:nucleus"/>
    <property type="evidence" value="ECO:0007669"/>
    <property type="project" value="UniProtKB-SubCell"/>
</dbReference>
<dbReference type="InterPro" id="IPR050589">
    <property type="entry name" value="Ikaros_C2H2-ZF"/>
</dbReference>
<evidence type="ECO:0000313" key="14">
    <source>
        <dbReference type="RefSeq" id="XP_030369967.1"/>
    </source>
</evidence>
<dbReference type="SUPFAM" id="SSF57667">
    <property type="entry name" value="beta-beta-alpha zinc fingers"/>
    <property type="match status" value="5"/>
</dbReference>
<feature type="domain" description="C2H2-type" evidence="11">
    <location>
        <begin position="361"/>
        <end position="388"/>
    </location>
</feature>
<dbReference type="Pfam" id="PF07776">
    <property type="entry name" value="zf-AD"/>
    <property type="match status" value="1"/>
</dbReference>
<dbReference type="InterPro" id="IPR012934">
    <property type="entry name" value="Znf_AD"/>
</dbReference>
<dbReference type="GO" id="GO:0003700">
    <property type="term" value="F:DNA-binding transcription factor activity"/>
    <property type="evidence" value="ECO:0007669"/>
    <property type="project" value="TreeGrafter"/>
</dbReference>
<dbReference type="GO" id="GO:0008270">
    <property type="term" value="F:zinc ion binding"/>
    <property type="evidence" value="ECO:0007669"/>
    <property type="project" value="UniProtKB-UniRule"/>
</dbReference>
<feature type="domain" description="C2H2-type" evidence="11">
    <location>
        <begin position="301"/>
        <end position="328"/>
    </location>
</feature>
<reference evidence="14" key="1">
    <citation type="submission" date="2025-08" db="UniProtKB">
        <authorList>
            <consortium name="RefSeq"/>
        </authorList>
    </citation>
    <scope>IDENTIFICATION</scope>
    <source>
        <strain evidence="14">11010-0011.00</strain>
        <tissue evidence="14">Whole body</tissue>
    </source>
</reference>
<dbReference type="SMART" id="SM00355">
    <property type="entry name" value="ZnF_C2H2"/>
    <property type="match status" value="8"/>
</dbReference>
<dbReference type="Gene3D" id="3.30.160.60">
    <property type="entry name" value="Classic Zinc Finger"/>
    <property type="match status" value="6"/>
</dbReference>
<gene>
    <name evidence="14" type="primary">LOC115620727</name>
</gene>
<keyword evidence="7" id="KW-0539">Nucleus</keyword>
<evidence type="ECO:0000256" key="8">
    <source>
        <dbReference type="PROSITE-ProRule" id="PRU00042"/>
    </source>
</evidence>
<proteinExistence type="predicted"/>
<name>A0A6J2T4Y0_DROLE</name>